<dbReference type="InterPro" id="IPR016185">
    <property type="entry name" value="PreATP-grasp_dom_sf"/>
</dbReference>
<dbReference type="SUPFAM" id="SSF52440">
    <property type="entry name" value="PreATP-grasp domain"/>
    <property type="match status" value="1"/>
</dbReference>
<evidence type="ECO:0000256" key="5">
    <source>
        <dbReference type="ARBA" id="ARBA00022842"/>
    </source>
</evidence>
<evidence type="ECO:0000256" key="3">
    <source>
        <dbReference type="ARBA" id="ARBA00022741"/>
    </source>
</evidence>
<evidence type="ECO:0000256" key="2">
    <source>
        <dbReference type="ARBA" id="ARBA00022723"/>
    </source>
</evidence>
<dbReference type="GO" id="GO:0016874">
    <property type="term" value="F:ligase activity"/>
    <property type="evidence" value="ECO:0007669"/>
    <property type="project" value="UniProtKB-KW"/>
</dbReference>
<dbReference type="SUPFAM" id="SSF56059">
    <property type="entry name" value="Glutathione synthetase ATP-binding domain-like"/>
    <property type="match status" value="1"/>
</dbReference>
<reference evidence="7 8" key="1">
    <citation type="submission" date="2019-03" db="EMBL/GenBank/DDBJ databases">
        <authorList>
            <consortium name="Pathogen Informatics"/>
        </authorList>
    </citation>
    <scope>NUCLEOTIDE SEQUENCE [LARGE SCALE GENOMIC DNA]</scope>
    <source>
        <strain evidence="7 8">NCTC9001</strain>
    </source>
</reference>
<protein>
    <submittedName>
        <fullName evidence="7">Glutathionylspermidine synthase YjfC</fullName>
    </submittedName>
</protein>
<gene>
    <name evidence="7" type="ORF">NCTC9001_04867</name>
</gene>
<evidence type="ECO:0000313" key="8">
    <source>
        <dbReference type="Proteomes" id="UP000372890"/>
    </source>
</evidence>
<keyword evidence="4" id="KW-0067">ATP-binding</keyword>
<keyword evidence="2" id="KW-0479">Metal-binding</keyword>
<keyword evidence="1" id="KW-0436">Ligase</keyword>
<dbReference type="EMBL" id="CAADIS010000005">
    <property type="protein sequence ID" value="VFS34121.1"/>
    <property type="molecule type" value="Genomic_DNA"/>
</dbReference>
<evidence type="ECO:0000259" key="6">
    <source>
        <dbReference type="Pfam" id="PF03738"/>
    </source>
</evidence>
<evidence type="ECO:0000256" key="4">
    <source>
        <dbReference type="ARBA" id="ARBA00022840"/>
    </source>
</evidence>
<dbReference type="GO" id="GO:0046872">
    <property type="term" value="F:metal ion binding"/>
    <property type="evidence" value="ECO:0007669"/>
    <property type="project" value="UniProtKB-KW"/>
</dbReference>
<dbReference type="GO" id="GO:0005524">
    <property type="term" value="F:ATP binding"/>
    <property type="evidence" value="ECO:0007669"/>
    <property type="project" value="UniProtKB-KW"/>
</dbReference>
<evidence type="ECO:0000313" key="7">
    <source>
        <dbReference type="EMBL" id="VFS34121.1"/>
    </source>
</evidence>
<sequence length="138" mass="16052">MDFAWCGNAPVKLLEYNADTPTSLYESAYFQWLWLEDARRSGVIPRDADQYNAIQERLISRFSELYSREPFYFCCCQDTDEDRSTVLYLQDCAEQAGQESRFIYIEELGLGVGGVLTDLDDNVIQRAFKLYPLEWNDA</sequence>
<evidence type="ECO:0000256" key="1">
    <source>
        <dbReference type="ARBA" id="ARBA00022598"/>
    </source>
</evidence>
<dbReference type="Proteomes" id="UP000372890">
    <property type="component" value="Unassembled WGS sequence"/>
</dbReference>
<dbReference type="InterPro" id="IPR005494">
    <property type="entry name" value="GSPS_pre-ATP-grasp-like_dom"/>
</dbReference>
<dbReference type="AlphaFoldDB" id="A0A484YEJ8"/>
<keyword evidence="3" id="KW-0547">Nucleotide-binding</keyword>
<proteinExistence type="predicted"/>
<name>A0A484YEJ8_ECOLX</name>
<keyword evidence="5" id="KW-0460">Magnesium</keyword>
<feature type="domain" description="Glutathionylspermidine synthase pre-ATP-grasp-like" evidence="6">
    <location>
        <begin position="1"/>
        <end position="135"/>
    </location>
</feature>
<accession>A0A484YEJ8</accession>
<dbReference type="Pfam" id="PF03738">
    <property type="entry name" value="GSP_synth"/>
    <property type="match status" value="1"/>
</dbReference>
<organism evidence="7 8">
    <name type="scientific">Escherichia coli</name>
    <dbReference type="NCBI Taxonomy" id="562"/>
    <lineage>
        <taxon>Bacteria</taxon>
        <taxon>Pseudomonadati</taxon>
        <taxon>Pseudomonadota</taxon>
        <taxon>Gammaproteobacteria</taxon>
        <taxon>Enterobacterales</taxon>
        <taxon>Enterobacteriaceae</taxon>
        <taxon>Escherichia</taxon>
    </lineage>
</organism>